<dbReference type="InterPro" id="IPR003828">
    <property type="entry name" value="QueH"/>
</dbReference>
<evidence type="ECO:0000256" key="14">
    <source>
        <dbReference type="ARBA" id="ARBA00023284"/>
    </source>
</evidence>
<keyword evidence="19" id="KW-1185">Reference proteome</keyword>
<dbReference type="PANTHER" id="PTHR36701:SF1">
    <property type="entry name" value="EPOXYQUEUOSINE REDUCTASE QUEH"/>
    <property type="match status" value="1"/>
</dbReference>
<keyword evidence="7 17" id="KW-0819">tRNA processing</keyword>
<evidence type="ECO:0000256" key="1">
    <source>
        <dbReference type="ARBA" id="ARBA00002268"/>
    </source>
</evidence>
<name>A0A0G3EIL4_9BACT</name>
<evidence type="ECO:0000313" key="18">
    <source>
        <dbReference type="EMBL" id="AKJ64655.1"/>
    </source>
</evidence>
<comment type="function">
    <text evidence="1 17">Catalyzes the conversion of epoxyqueuosine (oQ) to queuosine (Q), which is a hypermodified base found in the wobble positions of tRNA(Asp), tRNA(Asn), tRNA(His) and tRNA(Tyr).</text>
</comment>
<dbReference type="Pfam" id="PF02677">
    <property type="entry name" value="QueH"/>
    <property type="match status" value="1"/>
</dbReference>
<evidence type="ECO:0000256" key="11">
    <source>
        <dbReference type="ARBA" id="ARBA00023004"/>
    </source>
</evidence>
<reference evidence="19" key="1">
    <citation type="submission" date="2015-02" db="EMBL/GenBank/DDBJ databases">
        <title>Description and complete genome sequence of the first cultured representative of the subdivision 5 of the Verrucomicrobia phylum.</title>
        <authorList>
            <person name="Spring S."/>
            <person name="Bunk B."/>
            <person name="Sproer C."/>
            <person name="Klenk H.-P."/>
        </authorList>
    </citation>
    <scope>NUCLEOTIDE SEQUENCE [LARGE SCALE GENOMIC DNA]</scope>
    <source>
        <strain evidence="19">L21-Fru-AB</strain>
    </source>
</reference>
<feature type="binding site" evidence="17">
    <location>
        <position position="96"/>
    </location>
    <ligand>
        <name>[4Fe-4S] cluster</name>
        <dbReference type="ChEBI" id="CHEBI:49883"/>
    </ligand>
</feature>
<organism evidence="18 19">
    <name type="scientific">Kiritimatiella glycovorans</name>
    <dbReference type="NCBI Taxonomy" id="1307763"/>
    <lineage>
        <taxon>Bacteria</taxon>
        <taxon>Pseudomonadati</taxon>
        <taxon>Kiritimatiellota</taxon>
        <taxon>Kiritimatiellia</taxon>
        <taxon>Kiritimatiellales</taxon>
        <taxon>Kiritimatiellaceae</taxon>
        <taxon>Kiritimatiella</taxon>
    </lineage>
</organism>
<comment type="pathway">
    <text evidence="2 17">tRNA modification; tRNA-queuosine biosynthesis.</text>
</comment>
<accession>A0A0G3EIL4</accession>
<keyword evidence="13 17" id="KW-1015">Disulfide bond</keyword>
<evidence type="ECO:0000256" key="4">
    <source>
        <dbReference type="ARBA" id="ARBA00012622"/>
    </source>
</evidence>
<dbReference type="EC" id="1.17.99.6" evidence="4 17"/>
<evidence type="ECO:0000313" key="19">
    <source>
        <dbReference type="Proteomes" id="UP000035268"/>
    </source>
</evidence>
<evidence type="ECO:0000256" key="5">
    <source>
        <dbReference type="ARBA" id="ARBA00016895"/>
    </source>
</evidence>
<keyword evidence="8 17" id="KW-0479">Metal-binding</keyword>
<comment type="catalytic activity">
    <reaction evidence="16 17">
        <text>epoxyqueuosine(34) in tRNA + AH2 = queuosine(34) in tRNA + A + H2O</text>
        <dbReference type="Rhea" id="RHEA:32159"/>
        <dbReference type="Rhea" id="RHEA-COMP:18571"/>
        <dbReference type="Rhea" id="RHEA-COMP:18582"/>
        <dbReference type="ChEBI" id="CHEBI:13193"/>
        <dbReference type="ChEBI" id="CHEBI:15377"/>
        <dbReference type="ChEBI" id="CHEBI:17499"/>
        <dbReference type="ChEBI" id="CHEBI:194431"/>
        <dbReference type="ChEBI" id="CHEBI:194443"/>
        <dbReference type="EC" id="1.17.99.6"/>
    </reaction>
</comment>
<evidence type="ECO:0000256" key="6">
    <source>
        <dbReference type="ARBA" id="ARBA00022485"/>
    </source>
</evidence>
<dbReference type="PANTHER" id="PTHR36701">
    <property type="entry name" value="EPOXYQUEUOSINE REDUCTASE QUEH"/>
    <property type="match status" value="1"/>
</dbReference>
<dbReference type="RefSeq" id="WP_074041410.1">
    <property type="nucleotide sequence ID" value="NZ_CP010904.1"/>
</dbReference>
<evidence type="ECO:0000256" key="10">
    <source>
        <dbReference type="ARBA" id="ARBA00023002"/>
    </source>
</evidence>
<feature type="binding site" evidence="17">
    <location>
        <position position="17"/>
    </location>
    <ligand>
        <name>[4Fe-4S] cluster</name>
        <dbReference type="ChEBI" id="CHEBI:49883"/>
    </ligand>
</feature>
<reference evidence="18 19" key="2">
    <citation type="journal article" date="2016" name="ISME J.">
        <title>Characterization of the first cultured representative of Verrucomicrobia subdivision 5 indicates the proposal of a novel phylum.</title>
        <authorList>
            <person name="Spring S."/>
            <person name="Bunk B."/>
            <person name="Sproer C."/>
            <person name="Schumann P."/>
            <person name="Rohde M."/>
            <person name="Tindall B.J."/>
            <person name="Klenk H.P."/>
        </authorList>
    </citation>
    <scope>NUCLEOTIDE SEQUENCE [LARGE SCALE GENOMIC DNA]</scope>
    <source>
        <strain evidence="18 19">L21-Fru-AB</strain>
    </source>
</reference>
<keyword evidence="12 17" id="KW-0411">Iron-sulfur</keyword>
<dbReference type="AlphaFoldDB" id="A0A0G3EIL4"/>
<dbReference type="GO" id="GO:0008616">
    <property type="term" value="P:tRNA queuosine(34) biosynthetic process"/>
    <property type="evidence" value="ECO:0007669"/>
    <property type="project" value="UniProtKB-UniRule"/>
</dbReference>
<keyword evidence="6 17" id="KW-0004">4Fe-4S</keyword>
<feature type="disulfide bond" description="Redox-active" evidence="17">
    <location>
        <begin position="173"/>
        <end position="175"/>
    </location>
</feature>
<evidence type="ECO:0000256" key="17">
    <source>
        <dbReference type="HAMAP-Rule" id="MF_02089"/>
    </source>
</evidence>
<dbReference type="GO" id="GO:0052693">
    <property type="term" value="F:epoxyqueuosine reductase activity"/>
    <property type="evidence" value="ECO:0007669"/>
    <property type="project" value="UniProtKB-UniRule"/>
</dbReference>
<evidence type="ECO:0000256" key="13">
    <source>
        <dbReference type="ARBA" id="ARBA00023157"/>
    </source>
</evidence>
<keyword evidence="10 17" id="KW-0560">Oxidoreductase</keyword>
<dbReference type="UniPathway" id="UPA00392"/>
<evidence type="ECO:0000256" key="8">
    <source>
        <dbReference type="ARBA" id="ARBA00022723"/>
    </source>
</evidence>
<dbReference type="KEGG" id="vbl:L21SP4_01408"/>
<dbReference type="GO" id="GO:0046872">
    <property type="term" value="F:metal ion binding"/>
    <property type="evidence" value="ECO:0007669"/>
    <property type="project" value="UniProtKB-KW"/>
</dbReference>
<gene>
    <name evidence="17" type="primary">queH</name>
    <name evidence="18" type="ORF">L21SP4_01408</name>
</gene>
<proteinExistence type="inferred from homology"/>
<dbReference type="OrthoDB" id="9801033at2"/>
<feature type="binding site" evidence="17">
    <location>
        <position position="18"/>
    </location>
    <ligand>
        <name>[4Fe-4S] cluster</name>
        <dbReference type="ChEBI" id="CHEBI:49883"/>
    </ligand>
</feature>
<keyword evidence="9 17" id="KW-0671">Queuosine biosynthesis</keyword>
<comment type="similarity">
    <text evidence="3 17">Belongs to the QueH family.</text>
</comment>
<evidence type="ECO:0000256" key="2">
    <source>
        <dbReference type="ARBA" id="ARBA00004691"/>
    </source>
</evidence>
<dbReference type="HAMAP" id="MF_02089">
    <property type="entry name" value="QueH"/>
    <property type="match status" value="1"/>
</dbReference>
<keyword evidence="11 17" id="KW-0408">Iron</keyword>
<evidence type="ECO:0000256" key="3">
    <source>
        <dbReference type="ARBA" id="ARBA00008207"/>
    </source>
</evidence>
<evidence type="ECO:0000256" key="16">
    <source>
        <dbReference type="ARBA" id="ARBA00047415"/>
    </source>
</evidence>
<dbReference type="EMBL" id="CP010904">
    <property type="protein sequence ID" value="AKJ64655.1"/>
    <property type="molecule type" value="Genomic_DNA"/>
</dbReference>
<sequence length="180" mass="20739">MESADAAKRSPMLLHVCCAPCACVPVERLRADGYEPVFFFANSNIWPRPEYHHRRDEAHRLAGIVRARWEEDAYHHLSWQRAVEGLEDEPEGGGRCARCFAFNLERCARKAEELGISSFTTTLTVSPHKYAPLIFDIGSRFEGFVPYDFKKRDGYRLSVERSRELGLYRQNYCGCEFSIP</sequence>
<evidence type="ECO:0000256" key="9">
    <source>
        <dbReference type="ARBA" id="ARBA00022785"/>
    </source>
</evidence>
<dbReference type="GO" id="GO:0051539">
    <property type="term" value="F:4 iron, 4 sulfur cluster binding"/>
    <property type="evidence" value="ECO:0007669"/>
    <property type="project" value="UniProtKB-UniRule"/>
</dbReference>
<keyword evidence="14 17" id="KW-0676">Redox-active center</keyword>
<feature type="binding site" evidence="17">
    <location>
        <position position="99"/>
    </location>
    <ligand>
        <name>[4Fe-4S] cluster</name>
        <dbReference type="ChEBI" id="CHEBI:49883"/>
    </ligand>
</feature>
<dbReference type="Proteomes" id="UP000035268">
    <property type="component" value="Chromosome"/>
</dbReference>
<dbReference type="STRING" id="1307763.L21SP4_01408"/>
<evidence type="ECO:0000256" key="15">
    <source>
        <dbReference type="ARBA" id="ARBA00031446"/>
    </source>
</evidence>
<evidence type="ECO:0000256" key="7">
    <source>
        <dbReference type="ARBA" id="ARBA00022694"/>
    </source>
</evidence>
<protein>
    <recommendedName>
        <fullName evidence="5 17">Epoxyqueuosine reductase QueH</fullName>
        <ecNumber evidence="4 17">1.17.99.6</ecNumber>
    </recommendedName>
    <alternativeName>
        <fullName evidence="15 17">Queuosine biosynthesis protein QueH</fullName>
    </alternativeName>
</protein>
<evidence type="ECO:0000256" key="12">
    <source>
        <dbReference type="ARBA" id="ARBA00023014"/>
    </source>
</evidence>